<sequence>MASRVVAVSTSLYKGERKKNVSSARLLPGLGLEGDAHAGFAHRQVSLLALESIEKMRQAGLRVNPGDFAENITTVNLNLPALPIGTHLRIGEAVLEISQIGKECHNRCAIYYQAGDCVMPKEGIFAAVLQGGSIKTGDVVAVV</sequence>
<dbReference type="PANTHER" id="PTHR36930">
    <property type="entry name" value="METAL-SULFUR CLUSTER BIOSYNTHESIS PROTEINS YUAD-RELATED"/>
    <property type="match status" value="1"/>
</dbReference>
<dbReference type="PANTHER" id="PTHR36930:SF1">
    <property type="entry name" value="MOSC DOMAIN-CONTAINING PROTEIN"/>
    <property type="match status" value="1"/>
</dbReference>
<evidence type="ECO:0000313" key="3">
    <source>
        <dbReference type="Proteomes" id="UP000320776"/>
    </source>
</evidence>
<dbReference type="EMBL" id="CP036259">
    <property type="protein sequence ID" value="QDR81447.1"/>
    <property type="molecule type" value="Genomic_DNA"/>
</dbReference>
<dbReference type="InterPro" id="IPR005302">
    <property type="entry name" value="MoCF_Sase_C"/>
</dbReference>
<keyword evidence="3" id="KW-1185">Reference proteome</keyword>
<evidence type="ECO:0000259" key="1">
    <source>
        <dbReference type="PROSITE" id="PS51340"/>
    </source>
</evidence>
<dbReference type="Proteomes" id="UP000320776">
    <property type="component" value="Chromosome"/>
</dbReference>
<proteinExistence type="predicted"/>
<name>A0A517DVT7_9FIRM</name>
<dbReference type="InterPro" id="IPR052716">
    <property type="entry name" value="MOSC_domain"/>
</dbReference>
<feature type="domain" description="MOSC" evidence="1">
    <location>
        <begin position="19"/>
        <end position="143"/>
    </location>
</feature>
<accession>A0A517DVT7</accession>
<dbReference type="Gene3D" id="2.40.33.20">
    <property type="entry name" value="PK beta-barrel domain-like"/>
    <property type="match status" value="1"/>
</dbReference>
<dbReference type="GO" id="GO:0030151">
    <property type="term" value="F:molybdenum ion binding"/>
    <property type="evidence" value="ECO:0007669"/>
    <property type="project" value="InterPro"/>
</dbReference>
<organism evidence="2 3">
    <name type="scientific">Sporomusa termitida</name>
    <dbReference type="NCBI Taxonomy" id="2377"/>
    <lineage>
        <taxon>Bacteria</taxon>
        <taxon>Bacillati</taxon>
        <taxon>Bacillota</taxon>
        <taxon>Negativicutes</taxon>
        <taxon>Selenomonadales</taxon>
        <taxon>Sporomusaceae</taxon>
        <taxon>Sporomusa</taxon>
    </lineage>
</organism>
<dbReference type="InterPro" id="IPR011037">
    <property type="entry name" value="Pyrv_Knase-like_insert_dom_sf"/>
</dbReference>
<dbReference type="SUPFAM" id="SSF50800">
    <property type="entry name" value="PK beta-barrel domain-like"/>
    <property type="match status" value="1"/>
</dbReference>
<dbReference type="GO" id="GO:0003824">
    <property type="term" value="F:catalytic activity"/>
    <property type="evidence" value="ECO:0007669"/>
    <property type="project" value="InterPro"/>
</dbReference>
<dbReference type="KEGG" id="sted:SPTER_28300"/>
<dbReference type="OrthoDB" id="9784492at2"/>
<evidence type="ECO:0000313" key="2">
    <source>
        <dbReference type="EMBL" id="QDR81447.1"/>
    </source>
</evidence>
<gene>
    <name evidence="2" type="ORF">SPTER_28300</name>
</gene>
<dbReference type="GO" id="GO:0030170">
    <property type="term" value="F:pyridoxal phosphate binding"/>
    <property type="evidence" value="ECO:0007669"/>
    <property type="project" value="InterPro"/>
</dbReference>
<reference evidence="2 3" key="1">
    <citation type="submission" date="2019-02" db="EMBL/GenBank/DDBJ databases">
        <title>Closed genome of Sporomusa termitida DSM 4440.</title>
        <authorList>
            <person name="Poehlein A."/>
            <person name="Daniel R."/>
        </authorList>
    </citation>
    <scope>NUCLEOTIDE SEQUENCE [LARGE SCALE GENOMIC DNA]</scope>
    <source>
        <strain evidence="2 3">DSM 4440</strain>
    </source>
</reference>
<dbReference type="Pfam" id="PF03473">
    <property type="entry name" value="MOSC"/>
    <property type="match status" value="1"/>
</dbReference>
<dbReference type="RefSeq" id="WP_144350935.1">
    <property type="nucleotide sequence ID" value="NZ_CP036259.1"/>
</dbReference>
<dbReference type="PROSITE" id="PS51340">
    <property type="entry name" value="MOSC"/>
    <property type="match status" value="1"/>
</dbReference>
<dbReference type="AlphaFoldDB" id="A0A517DVT7"/>
<protein>
    <recommendedName>
        <fullName evidence="1">MOSC domain-containing protein</fullName>
    </recommendedName>
</protein>